<dbReference type="Pfam" id="PF09842">
    <property type="entry name" value="DUF2069"/>
    <property type="match status" value="1"/>
</dbReference>
<feature type="transmembrane region" description="Helical" evidence="2">
    <location>
        <begin position="67"/>
        <end position="85"/>
    </location>
</feature>
<gene>
    <name evidence="3" type="ORF">SMCB_0854</name>
</gene>
<dbReference type="AlphaFoldDB" id="A0A060NMS2"/>
<evidence type="ECO:0000256" key="1">
    <source>
        <dbReference type="SAM" id="MobiDB-lite"/>
    </source>
</evidence>
<organism evidence="3 4">
    <name type="scientific">Serpentinimonas maccroryi</name>
    <dbReference type="NCBI Taxonomy" id="1458426"/>
    <lineage>
        <taxon>Bacteria</taxon>
        <taxon>Pseudomonadati</taxon>
        <taxon>Pseudomonadota</taxon>
        <taxon>Betaproteobacteria</taxon>
        <taxon>Burkholderiales</taxon>
        <taxon>Comamonadaceae</taxon>
        <taxon>Serpentinimonas</taxon>
    </lineage>
</organism>
<dbReference type="InterPro" id="IPR018643">
    <property type="entry name" value="DUF2069_membrane"/>
</dbReference>
<dbReference type="STRING" id="1458426.SMCB_0854"/>
<dbReference type="Proteomes" id="UP000066014">
    <property type="component" value="Chromosome"/>
</dbReference>
<feature type="transmembrane region" description="Helical" evidence="2">
    <location>
        <begin position="116"/>
        <end position="139"/>
    </location>
</feature>
<name>A0A060NMS2_9BURK</name>
<proteinExistence type="predicted"/>
<sequence length="187" mass="19811">MPPSMPHSMNPSPSPDFDGTAAHLALVSTPPSAAARRTRFIAVASVLALIVLGLAWELWLAPLREGGSWWALKVLPLLLPLPGLLRLRMYTYRWVSLLVWLYFLEGVVRATTEAGWSQALATIQVLLCLALFTACAMHIKLRLQAAKAMRDATAAQETAQAASASGAGVAEAGADDPGQRKGGPAGS</sequence>
<dbReference type="EMBL" id="AP014569">
    <property type="protein sequence ID" value="BAO83082.1"/>
    <property type="molecule type" value="Genomic_DNA"/>
</dbReference>
<feature type="transmembrane region" description="Helical" evidence="2">
    <location>
        <begin position="92"/>
        <end position="110"/>
    </location>
</feature>
<feature type="compositionally biased region" description="Low complexity" evidence="1">
    <location>
        <begin position="163"/>
        <end position="172"/>
    </location>
</feature>
<keyword evidence="2" id="KW-0472">Membrane</keyword>
<evidence type="ECO:0000256" key="2">
    <source>
        <dbReference type="SAM" id="Phobius"/>
    </source>
</evidence>
<keyword evidence="4" id="KW-1185">Reference proteome</keyword>
<keyword evidence="2" id="KW-1133">Transmembrane helix</keyword>
<reference evidence="3 4" key="1">
    <citation type="journal article" date="2014" name="Nat. Commun.">
        <title>Physiological and genomic features of highly alkaliphilic hydrogen-utilizing Betaproteobacteria from a continental serpentinizing site.</title>
        <authorList>
            <person name="Suzuki S."/>
            <person name="Kuenen J.G."/>
            <person name="Schipper K."/>
            <person name="van der Velde S."/>
            <person name="Ishii S."/>
            <person name="Wu A."/>
            <person name="Sorokin D.Y."/>
            <person name="Tenney A."/>
            <person name="Meng X.Y."/>
            <person name="Morrill P.L."/>
            <person name="Kamagata Y."/>
            <person name="Muyzer G."/>
            <person name="Nealson K.H."/>
        </authorList>
    </citation>
    <scope>NUCLEOTIDE SEQUENCE [LARGE SCALE GENOMIC DNA]</scope>
    <source>
        <strain evidence="3 4">B1</strain>
    </source>
</reference>
<feature type="transmembrane region" description="Helical" evidence="2">
    <location>
        <begin position="40"/>
        <end position="61"/>
    </location>
</feature>
<evidence type="ECO:0000313" key="4">
    <source>
        <dbReference type="Proteomes" id="UP000066014"/>
    </source>
</evidence>
<keyword evidence="2" id="KW-0812">Transmembrane</keyword>
<protein>
    <submittedName>
        <fullName evidence="3">Predicted membrane protein</fullName>
    </submittedName>
</protein>
<dbReference type="KEGG" id="cbab:SMCB_0854"/>
<accession>A0A060NMS2</accession>
<feature type="region of interest" description="Disordered" evidence="1">
    <location>
        <begin position="163"/>
        <end position="187"/>
    </location>
</feature>
<dbReference type="HOGENOM" id="CLU_122357_0_1_4"/>
<evidence type="ECO:0000313" key="3">
    <source>
        <dbReference type="EMBL" id="BAO83082.1"/>
    </source>
</evidence>